<protein>
    <submittedName>
        <fullName evidence="2">Uncharacterized protein</fullName>
    </submittedName>
</protein>
<dbReference type="KEGG" id="vck:PG915_24405"/>
<sequence>MSDITIVLDNVISLAKDEIRDSKEHVRLNNHLLKSFKRNQAIVIKNLDTNAYVLRYVRGSNGLRGLTKSTLACDYDTIIELGITDVSEVRLSVEKASLWHIVHSQWNHQNAAIRFNFRIAIIAFVLGLLAFI</sequence>
<accession>A0AAU8BTI4</accession>
<reference evidence="2" key="1">
    <citation type="submission" date="2023-01" db="EMBL/GenBank/DDBJ databases">
        <title>Vibrio sp. CB1-14 genome sequencing.</title>
        <authorList>
            <person name="Otstavnykh N."/>
            <person name="Isaeva M."/>
            <person name="Meleshko D."/>
        </authorList>
    </citation>
    <scope>NUCLEOTIDE SEQUENCE</scope>
    <source>
        <strain evidence="2">CB1-14</strain>
        <plasmid evidence="2">p1</plasmid>
    </source>
</reference>
<keyword evidence="1" id="KW-0812">Transmembrane</keyword>
<evidence type="ECO:0000313" key="2">
    <source>
        <dbReference type="EMBL" id="XCD19302.1"/>
    </source>
</evidence>
<keyword evidence="2" id="KW-0614">Plasmid</keyword>
<geneLocation type="plasmid" evidence="2">
    <name>p1</name>
</geneLocation>
<evidence type="ECO:0000256" key="1">
    <source>
        <dbReference type="SAM" id="Phobius"/>
    </source>
</evidence>
<name>A0AAU8BTI4_9VIBR</name>
<keyword evidence="1" id="KW-1133">Transmembrane helix</keyword>
<dbReference type="EMBL" id="CP115922">
    <property type="protein sequence ID" value="XCD19302.1"/>
    <property type="molecule type" value="Genomic_DNA"/>
</dbReference>
<proteinExistence type="predicted"/>
<gene>
    <name evidence="2" type="ORF">PG915_24405</name>
</gene>
<dbReference type="AlphaFoldDB" id="A0AAU8BTI4"/>
<feature type="transmembrane region" description="Helical" evidence="1">
    <location>
        <begin position="115"/>
        <end position="131"/>
    </location>
</feature>
<keyword evidence="1" id="KW-0472">Membrane</keyword>
<dbReference type="RefSeq" id="WP_353500420.1">
    <property type="nucleotide sequence ID" value="NZ_CP115922.1"/>
</dbReference>
<organism evidence="2">
    <name type="scientific">Vibrio chaetopteri</name>
    <dbReference type="NCBI Taxonomy" id="3016528"/>
    <lineage>
        <taxon>Bacteria</taxon>
        <taxon>Pseudomonadati</taxon>
        <taxon>Pseudomonadota</taxon>
        <taxon>Gammaproteobacteria</taxon>
        <taxon>Vibrionales</taxon>
        <taxon>Vibrionaceae</taxon>
        <taxon>Vibrio</taxon>
    </lineage>
</organism>